<feature type="compositionally biased region" description="Polar residues" evidence="1">
    <location>
        <begin position="183"/>
        <end position="214"/>
    </location>
</feature>
<proteinExistence type="predicted"/>
<evidence type="ECO:0000313" key="4">
    <source>
        <dbReference type="Proteomes" id="UP001208570"/>
    </source>
</evidence>
<keyword evidence="4" id="KW-1185">Reference proteome</keyword>
<dbReference type="SUPFAM" id="SSF50156">
    <property type="entry name" value="PDZ domain-like"/>
    <property type="match status" value="2"/>
</dbReference>
<dbReference type="AlphaFoldDB" id="A0AAD9N182"/>
<name>A0AAD9N182_9ANNE</name>
<dbReference type="SMART" id="SM00228">
    <property type="entry name" value="PDZ"/>
    <property type="match status" value="2"/>
</dbReference>
<dbReference type="EMBL" id="JAODUP010000403">
    <property type="protein sequence ID" value="KAK2150489.1"/>
    <property type="molecule type" value="Genomic_DNA"/>
</dbReference>
<feature type="compositionally biased region" description="Pro residues" evidence="1">
    <location>
        <begin position="378"/>
        <end position="388"/>
    </location>
</feature>
<evidence type="ECO:0000259" key="2">
    <source>
        <dbReference type="PROSITE" id="PS50106"/>
    </source>
</evidence>
<accession>A0AAD9N182</accession>
<dbReference type="CDD" id="cd06734">
    <property type="entry name" value="PDZ4_MAGI-1_3-like"/>
    <property type="match status" value="1"/>
</dbReference>
<dbReference type="PROSITE" id="PS50106">
    <property type="entry name" value="PDZ"/>
    <property type="match status" value="2"/>
</dbReference>
<dbReference type="CDD" id="cd06735">
    <property type="entry name" value="PDZ5_MAGI-1_3-like"/>
    <property type="match status" value="1"/>
</dbReference>
<gene>
    <name evidence="3" type="ORF">LSH36_403g02016</name>
</gene>
<dbReference type="InterPro" id="IPR036034">
    <property type="entry name" value="PDZ_sf"/>
</dbReference>
<dbReference type="PANTHER" id="PTHR10316:SF40">
    <property type="entry name" value="LD27118P"/>
    <property type="match status" value="1"/>
</dbReference>
<feature type="domain" description="PDZ" evidence="2">
    <location>
        <begin position="75"/>
        <end position="181"/>
    </location>
</feature>
<dbReference type="Gene3D" id="2.30.42.10">
    <property type="match status" value="2"/>
</dbReference>
<dbReference type="InterPro" id="IPR001478">
    <property type="entry name" value="PDZ"/>
</dbReference>
<dbReference type="GO" id="GO:0007165">
    <property type="term" value="P:signal transduction"/>
    <property type="evidence" value="ECO:0007669"/>
    <property type="project" value="TreeGrafter"/>
</dbReference>
<organism evidence="3 4">
    <name type="scientific">Paralvinella palmiformis</name>
    <dbReference type="NCBI Taxonomy" id="53620"/>
    <lineage>
        <taxon>Eukaryota</taxon>
        <taxon>Metazoa</taxon>
        <taxon>Spiralia</taxon>
        <taxon>Lophotrochozoa</taxon>
        <taxon>Annelida</taxon>
        <taxon>Polychaeta</taxon>
        <taxon>Sedentaria</taxon>
        <taxon>Canalipalpata</taxon>
        <taxon>Terebellida</taxon>
        <taxon>Terebelliformia</taxon>
        <taxon>Alvinellidae</taxon>
        <taxon>Paralvinella</taxon>
    </lineage>
</organism>
<feature type="region of interest" description="Disordered" evidence="1">
    <location>
        <begin position="179"/>
        <end position="240"/>
    </location>
</feature>
<feature type="region of interest" description="Disordered" evidence="1">
    <location>
        <begin position="357"/>
        <end position="437"/>
    </location>
</feature>
<comment type="caution">
    <text evidence="3">The sequence shown here is derived from an EMBL/GenBank/DDBJ whole genome shotgun (WGS) entry which is preliminary data.</text>
</comment>
<feature type="domain" description="PDZ" evidence="2">
    <location>
        <begin position="273"/>
        <end position="356"/>
    </location>
</feature>
<evidence type="ECO:0000256" key="1">
    <source>
        <dbReference type="SAM" id="MobiDB-lite"/>
    </source>
</evidence>
<dbReference type="Pfam" id="PF00595">
    <property type="entry name" value="PDZ"/>
    <property type="match status" value="2"/>
</dbReference>
<evidence type="ECO:0000313" key="3">
    <source>
        <dbReference type="EMBL" id="KAK2150489.1"/>
    </source>
</evidence>
<protein>
    <recommendedName>
        <fullName evidence="2">PDZ domain-containing protein</fullName>
    </recommendedName>
</protein>
<sequence length="437" mass="47806">MDILRMSSDEGDPCVRKFLASASELQDQTDPAKTFHNARGWLIKKYVYDGRDILTLWCVISESASRGAQDGYPYDVTVTRKENEGFGFVIISSVTRAGSVIDEKSNLTFQSSDWVMNQRRPHPWIGKIIDGSPAERCGGLHVGDRILAVNGTEINHMHHEEIVNLIKLSGYSVTLTIGPPQADDTSSTGSNPPVIRNSHSTIISPLAYPTQSDSDLSRRSEYSPYHSPVYPASNKQNNKYPYQPVLDKQRDIQRQKAMSTQPNVDSEEDKYIIVELHRGSRGFGFSIRGGKEFNNMPLYVLRIAEGGAADLDNRIKVGDQIIEINGYNTNNMTHSEAINLIASGGSTVKLLVKRTGKPPPAVAASSTAPGGQAVRPPSSNPSPLPSMPNGPIRALGQGSPNQASLAMNRLETKSPYLYNSSSHYDNHLGPGRPNSGY</sequence>
<reference evidence="3" key="1">
    <citation type="journal article" date="2023" name="Mol. Biol. Evol.">
        <title>Third-Generation Sequencing Reveals the Adaptive Role of the Epigenome in Three Deep-Sea Polychaetes.</title>
        <authorList>
            <person name="Perez M."/>
            <person name="Aroh O."/>
            <person name="Sun Y."/>
            <person name="Lan Y."/>
            <person name="Juniper S.K."/>
            <person name="Young C.R."/>
            <person name="Angers B."/>
            <person name="Qian P.Y."/>
        </authorList>
    </citation>
    <scope>NUCLEOTIDE SEQUENCE</scope>
    <source>
        <strain evidence="3">P08H-3</strain>
    </source>
</reference>
<dbReference type="Proteomes" id="UP001208570">
    <property type="component" value="Unassembled WGS sequence"/>
</dbReference>
<dbReference type="GO" id="GO:0005737">
    <property type="term" value="C:cytoplasm"/>
    <property type="evidence" value="ECO:0007669"/>
    <property type="project" value="TreeGrafter"/>
</dbReference>
<dbReference type="PANTHER" id="PTHR10316">
    <property type="entry name" value="MEMBRANE ASSOCIATED GUANYLATE KINASE-RELATED"/>
    <property type="match status" value="1"/>
</dbReference>